<dbReference type="AlphaFoldDB" id="A0A2S5B388"/>
<evidence type="ECO:0000256" key="1">
    <source>
        <dbReference type="ARBA" id="ARBA00009673"/>
    </source>
</evidence>
<evidence type="ECO:0000313" key="9">
    <source>
        <dbReference type="Proteomes" id="UP000237144"/>
    </source>
</evidence>
<protein>
    <recommendedName>
        <fullName evidence="3 6">D-aminoacyl-tRNA deacylase</fullName>
        <ecNumber evidence="2 6">3.1.1.96</ecNumber>
    </recommendedName>
</protein>
<evidence type="ECO:0000256" key="7">
    <source>
        <dbReference type="SAM" id="MobiDB-lite"/>
    </source>
</evidence>
<dbReference type="NCBIfam" id="TIGR00256">
    <property type="entry name" value="D-aminoacyl-tRNA deacylase"/>
    <property type="match status" value="1"/>
</dbReference>
<keyword evidence="9" id="KW-1185">Reference proteome</keyword>
<dbReference type="GO" id="GO:0005737">
    <property type="term" value="C:cytoplasm"/>
    <property type="evidence" value="ECO:0007669"/>
    <property type="project" value="UniProtKB-SubCell"/>
</dbReference>
<dbReference type="SUPFAM" id="SSF69500">
    <property type="entry name" value="DTD-like"/>
    <property type="match status" value="1"/>
</dbReference>
<evidence type="ECO:0000256" key="2">
    <source>
        <dbReference type="ARBA" id="ARBA00013056"/>
    </source>
</evidence>
<sequence length="265" mass="28955">MRAVIQRVTQASVTVDGKVISKIGRVDARPTILAQTLTPLCLPEGILCLIGISTTDTAYESQWLATKLLGLKIFPEDKEGEAWGWKSSVVDAQYEILCVSQFTLQANLRKGSKPDFHGAKAKQPPGGDDARHMYHDFLEDLRTKYQADKVFDGQFGAMMDVQLTNDGPVTLILDSATDAPAPPKSKQPLTAEQKQRARDKVAARQGRAKQRTDDSAMMPANGTEQAKAGSTAVAAISQEKLISEAEQKSRELSETFKLAMTESYP</sequence>
<dbReference type="GO" id="GO:0106026">
    <property type="term" value="F:Gly-tRNA(Ala) deacylase activity"/>
    <property type="evidence" value="ECO:0007669"/>
    <property type="project" value="RHEA"/>
</dbReference>
<comment type="subcellular location">
    <subcellularLocation>
        <location evidence="6">Cytoplasm</location>
    </subcellularLocation>
</comment>
<name>A0A2S5B388_9BASI</name>
<dbReference type="EC" id="3.1.1.96" evidence="2 6"/>
<organism evidence="8 9">
    <name type="scientific">Rhodotorula taiwanensis</name>
    <dbReference type="NCBI Taxonomy" id="741276"/>
    <lineage>
        <taxon>Eukaryota</taxon>
        <taxon>Fungi</taxon>
        <taxon>Dikarya</taxon>
        <taxon>Basidiomycota</taxon>
        <taxon>Pucciniomycotina</taxon>
        <taxon>Microbotryomycetes</taxon>
        <taxon>Sporidiobolales</taxon>
        <taxon>Sporidiobolaceae</taxon>
        <taxon>Rhodotorula</taxon>
    </lineage>
</organism>
<keyword evidence="6" id="KW-0694">RNA-binding</keyword>
<dbReference type="GO" id="GO:0000049">
    <property type="term" value="F:tRNA binding"/>
    <property type="evidence" value="ECO:0007669"/>
    <property type="project" value="UniProtKB-KW"/>
</dbReference>
<dbReference type="PANTHER" id="PTHR10472">
    <property type="entry name" value="D-TYROSYL-TRNA TYR DEACYLASE"/>
    <property type="match status" value="1"/>
</dbReference>
<dbReference type="EMBL" id="PJQD01000085">
    <property type="protein sequence ID" value="POY71239.1"/>
    <property type="molecule type" value="Genomic_DNA"/>
</dbReference>
<feature type="compositionally biased region" description="Basic and acidic residues" evidence="7">
    <location>
        <begin position="193"/>
        <end position="202"/>
    </location>
</feature>
<feature type="compositionally biased region" description="Basic and acidic residues" evidence="7">
    <location>
        <begin position="245"/>
        <end position="254"/>
    </location>
</feature>
<dbReference type="InterPro" id="IPR003732">
    <property type="entry name" value="Daa-tRNA_deacyls_DTD"/>
</dbReference>
<dbReference type="OrthoDB" id="275783at2759"/>
<evidence type="ECO:0000256" key="3">
    <source>
        <dbReference type="ARBA" id="ARBA00020007"/>
    </source>
</evidence>
<evidence type="ECO:0000256" key="4">
    <source>
        <dbReference type="ARBA" id="ARBA00047676"/>
    </source>
</evidence>
<dbReference type="GO" id="GO:0051500">
    <property type="term" value="F:D-tyrosyl-tRNA(Tyr) deacylase activity"/>
    <property type="evidence" value="ECO:0007669"/>
    <property type="project" value="TreeGrafter"/>
</dbReference>
<accession>A0A2S5B388</accession>
<dbReference type="Pfam" id="PF02580">
    <property type="entry name" value="Tyr_Deacylase"/>
    <property type="match status" value="1"/>
</dbReference>
<proteinExistence type="inferred from homology"/>
<comment type="catalytic activity">
    <reaction evidence="5">
        <text>a D-aminoacyl-tRNA + H2O = a tRNA + a D-alpha-amino acid + H(+)</text>
        <dbReference type="Rhea" id="RHEA:13953"/>
        <dbReference type="Rhea" id="RHEA-COMP:10123"/>
        <dbReference type="Rhea" id="RHEA-COMP:10124"/>
        <dbReference type="ChEBI" id="CHEBI:15377"/>
        <dbReference type="ChEBI" id="CHEBI:15378"/>
        <dbReference type="ChEBI" id="CHEBI:59871"/>
        <dbReference type="ChEBI" id="CHEBI:78442"/>
        <dbReference type="ChEBI" id="CHEBI:79333"/>
        <dbReference type="EC" id="3.1.1.96"/>
    </reaction>
</comment>
<dbReference type="STRING" id="741276.A0A2S5B388"/>
<comment type="catalytic activity">
    <reaction evidence="4">
        <text>glycyl-tRNA(Ala) + H2O = tRNA(Ala) + glycine + H(+)</text>
        <dbReference type="Rhea" id="RHEA:53744"/>
        <dbReference type="Rhea" id="RHEA-COMP:9657"/>
        <dbReference type="Rhea" id="RHEA-COMP:13640"/>
        <dbReference type="ChEBI" id="CHEBI:15377"/>
        <dbReference type="ChEBI" id="CHEBI:15378"/>
        <dbReference type="ChEBI" id="CHEBI:57305"/>
        <dbReference type="ChEBI" id="CHEBI:78442"/>
        <dbReference type="ChEBI" id="CHEBI:78522"/>
        <dbReference type="EC" id="3.1.1.96"/>
    </reaction>
</comment>
<keyword evidence="6" id="KW-0963">Cytoplasm</keyword>
<comment type="similarity">
    <text evidence="1 6">Belongs to the DTD family.</text>
</comment>
<keyword evidence="6" id="KW-0378">Hydrolase</keyword>
<feature type="region of interest" description="Disordered" evidence="7">
    <location>
        <begin position="245"/>
        <end position="265"/>
    </location>
</feature>
<feature type="region of interest" description="Disordered" evidence="7">
    <location>
        <begin position="174"/>
        <end position="231"/>
    </location>
</feature>
<reference evidence="8 9" key="1">
    <citation type="journal article" date="2018" name="Front. Microbiol.">
        <title>Prospects for Fungal Bioremediation of Acidic Radioactive Waste Sites: Characterization and Genome Sequence of Rhodotorula taiwanensis MD1149.</title>
        <authorList>
            <person name="Tkavc R."/>
            <person name="Matrosova V.Y."/>
            <person name="Grichenko O.E."/>
            <person name="Gostincar C."/>
            <person name="Volpe R.P."/>
            <person name="Klimenkova P."/>
            <person name="Gaidamakova E.K."/>
            <person name="Zhou C.E."/>
            <person name="Stewart B.J."/>
            <person name="Lyman M.G."/>
            <person name="Malfatti S.A."/>
            <person name="Rubinfeld B."/>
            <person name="Courtot M."/>
            <person name="Singh J."/>
            <person name="Dalgard C.L."/>
            <person name="Hamilton T."/>
            <person name="Frey K.G."/>
            <person name="Gunde-Cimerman N."/>
            <person name="Dugan L."/>
            <person name="Daly M.J."/>
        </authorList>
    </citation>
    <scope>NUCLEOTIDE SEQUENCE [LARGE SCALE GENOMIC DNA]</scope>
    <source>
        <strain evidence="8 9">MD1149</strain>
    </source>
</reference>
<comment type="caution">
    <text evidence="8">The sequence shown here is derived from an EMBL/GenBank/DDBJ whole genome shotgun (WGS) entry which is preliminary data.</text>
</comment>
<keyword evidence="6" id="KW-0820">tRNA-binding</keyword>
<dbReference type="FunFam" id="3.50.80.10:FF:000001">
    <property type="entry name" value="D-aminoacyl-tRNA deacylase"/>
    <property type="match status" value="1"/>
</dbReference>
<dbReference type="Gene3D" id="3.50.80.10">
    <property type="entry name" value="D-tyrosyl-tRNA(Tyr) deacylase"/>
    <property type="match status" value="1"/>
</dbReference>
<evidence type="ECO:0000313" key="8">
    <source>
        <dbReference type="EMBL" id="POY71239.1"/>
    </source>
</evidence>
<evidence type="ECO:0000256" key="6">
    <source>
        <dbReference type="RuleBase" id="RU003470"/>
    </source>
</evidence>
<dbReference type="Proteomes" id="UP000237144">
    <property type="component" value="Unassembled WGS sequence"/>
</dbReference>
<dbReference type="InterPro" id="IPR023509">
    <property type="entry name" value="DTD-like_sf"/>
</dbReference>
<gene>
    <name evidence="8" type="ORF">BMF94_5551</name>
</gene>
<evidence type="ECO:0000256" key="5">
    <source>
        <dbReference type="ARBA" id="ARBA00048018"/>
    </source>
</evidence>
<dbReference type="PANTHER" id="PTHR10472:SF5">
    <property type="entry name" value="D-AMINOACYL-TRNA DEACYLASE 1"/>
    <property type="match status" value="1"/>
</dbReference>